<dbReference type="PANTHER" id="PTHR33706:SF1">
    <property type="entry name" value="TPR REPEAT PROTEIN"/>
    <property type="match status" value="1"/>
</dbReference>
<comment type="caution">
    <text evidence="1">The sequence shown here is derived from an EMBL/GenBank/DDBJ whole genome shotgun (WGS) entry which is preliminary data.</text>
</comment>
<dbReference type="OMA" id="LRVIENW"/>
<dbReference type="EMBL" id="CAJJDP010000143">
    <property type="protein sequence ID" value="CAD8207732.1"/>
    <property type="molecule type" value="Genomic_DNA"/>
</dbReference>
<evidence type="ECO:0000313" key="1">
    <source>
        <dbReference type="EMBL" id="CAD8207732.1"/>
    </source>
</evidence>
<gene>
    <name evidence="1" type="ORF">POCTA_138.1.T1420007</name>
</gene>
<evidence type="ECO:0000313" key="2">
    <source>
        <dbReference type="Proteomes" id="UP000683925"/>
    </source>
</evidence>
<name>A0A8S1Y740_PAROT</name>
<dbReference type="AlphaFoldDB" id="A0A8S1Y740"/>
<dbReference type="Proteomes" id="UP000683925">
    <property type="component" value="Unassembled WGS sequence"/>
</dbReference>
<keyword evidence="2" id="KW-1185">Reference proteome</keyword>
<accession>A0A8S1Y740</accession>
<organism evidence="1 2">
    <name type="scientific">Paramecium octaurelia</name>
    <dbReference type="NCBI Taxonomy" id="43137"/>
    <lineage>
        <taxon>Eukaryota</taxon>
        <taxon>Sar</taxon>
        <taxon>Alveolata</taxon>
        <taxon>Ciliophora</taxon>
        <taxon>Intramacronucleata</taxon>
        <taxon>Oligohymenophorea</taxon>
        <taxon>Peniculida</taxon>
        <taxon>Parameciidae</taxon>
        <taxon>Paramecium</taxon>
    </lineage>
</organism>
<dbReference type="OrthoDB" id="321809at2759"/>
<protein>
    <submittedName>
        <fullName evidence="1">Uncharacterized protein</fullName>
    </submittedName>
</protein>
<sequence length="150" mass="17536">MDFIWNNQNIGGGKYDIQGEGMKNGFWTEPAGGFTANSQVFTNGWYKNGNKVGRWDVIFRGQQIGYGSYEILLHQGSIKIGRWIELSNGFYDDSQVTFVGEYENGKKVGQWDIFYQENQQDKEKQKMQRLWWRNLCIIGGLRVIENWKMD</sequence>
<dbReference type="PANTHER" id="PTHR33706">
    <property type="entry name" value="MORN VARIANT REPEAT PROTEIN"/>
    <property type="match status" value="1"/>
</dbReference>
<reference evidence="1" key="1">
    <citation type="submission" date="2021-01" db="EMBL/GenBank/DDBJ databases">
        <authorList>
            <consortium name="Genoscope - CEA"/>
            <person name="William W."/>
        </authorList>
    </citation>
    <scope>NUCLEOTIDE SEQUENCE</scope>
</reference>
<proteinExistence type="predicted"/>